<evidence type="ECO:0000256" key="3">
    <source>
        <dbReference type="ARBA" id="ARBA00004964"/>
    </source>
</evidence>
<keyword evidence="8 10" id="KW-0320">Glycogen biosynthesis</keyword>
<evidence type="ECO:0000259" key="12">
    <source>
        <dbReference type="SMART" id="SM00642"/>
    </source>
</evidence>
<dbReference type="RefSeq" id="WP_194116769.1">
    <property type="nucleotide sequence ID" value="NZ_JADFUA010000008.1"/>
</dbReference>
<dbReference type="UniPathway" id="UPA00164"/>
<dbReference type="EMBL" id="JADFUA010000008">
    <property type="protein sequence ID" value="MBE9610237.1"/>
    <property type="molecule type" value="Genomic_DNA"/>
</dbReference>
<dbReference type="SMART" id="SM00642">
    <property type="entry name" value="Aamy"/>
    <property type="match status" value="1"/>
</dbReference>
<dbReference type="FunFam" id="2.60.40.10:FF:000169">
    <property type="entry name" value="1,4-alpha-glucan branching enzyme GlgB"/>
    <property type="match status" value="1"/>
</dbReference>
<dbReference type="CDD" id="cd02855">
    <property type="entry name" value="E_set_GBE_prok_N"/>
    <property type="match status" value="1"/>
</dbReference>
<evidence type="ECO:0000256" key="6">
    <source>
        <dbReference type="ARBA" id="ARBA00022676"/>
    </source>
</evidence>
<dbReference type="HAMAP" id="MF_00685">
    <property type="entry name" value="GlgB"/>
    <property type="match status" value="1"/>
</dbReference>
<dbReference type="InterPro" id="IPR006407">
    <property type="entry name" value="GlgB"/>
</dbReference>
<dbReference type="NCBIfam" id="NF008967">
    <property type="entry name" value="PRK12313.1"/>
    <property type="match status" value="1"/>
</dbReference>
<evidence type="ECO:0000256" key="2">
    <source>
        <dbReference type="ARBA" id="ARBA00002953"/>
    </source>
</evidence>
<evidence type="ECO:0000313" key="14">
    <source>
        <dbReference type="Proteomes" id="UP000604481"/>
    </source>
</evidence>
<reference evidence="13 14" key="1">
    <citation type="submission" date="2020-10" db="EMBL/GenBank/DDBJ databases">
        <title>The genome sequence of Chitinilyticum litopenaei 4Y14.</title>
        <authorList>
            <person name="Liu Y."/>
        </authorList>
    </citation>
    <scope>NUCLEOTIDE SEQUENCE [LARGE SCALE GENOMIC DNA]</scope>
    <source>
        <strain evidence="13 14">4Y14</strain>
    </source>
</reference>
<keyword evidence="7 10" id="KW-0808">Transferase</keyword>
<feature type="active site" description="Nucleophile" evidence="10 11">
    <location>
        <position position="415"/>
    </location>
</feature>
<comment type="subunit">
    <text evidence="10">Monomer.</text>
</comment>
<comment type="catalytic activity">
    <reaction evidence="1 10">
        <text>Transfers a segment of a (1-&gt;4)-alpha-D-glucan chain to a primary hydroxy group in a similar glucan chain.</text>
        <dbReference type="EC" id="2.4.1.18"/>
    </reaction>
</comment>
<dbReference type="FunFam" id="2.60.40.1180:FF:000002">
    <property type="entry name" value="1,4-alpha-glucan branching enzyme GlgB"/>
    <property type="match status" value="1"/>
</dbReference>
<dbReference type="InterPro" id="IPR044143">
    <property type="entry name" value="GlgB_N_E_set_prok"/>
</dbReference>
<evidence type="ECO:0000256" key="8">
    <source>
        <dbReference type="ARBA" id="ARBA00023056"/>
    </source>
</evidence>
<dbReference type="Pfam" id="PF00128">
    <property type="entry name" value="Alpha-amylase"/>
    <property type="match status" value="2"/>
</dbReference>
<name>A0A8J7K2M5_9NEIS</name>
<dbReference type="GO" id="GO:0004553">
    <property type="term" value="F:hydrolase activity, hydrolyzing O-glycosyl compounds"/>
    <property type="evidence" value="ECO:0007669"/>
    <property type="project" value="InterPro"/>
</dbReference>
<dbReference type="NCBIfam" id="NF003811">
    <property type="entry name" value="PRK05402.1"/>
    <property type="match status" value="1"/>
</dbReference>
<evidence type="ECO:0000313" key="13">
    <source>
        <dbReference type="EMBL" id="MBE9610237.1"/>
    </source>
</evidence>
<dbReference type="NCBIfam" id="TIGR01515">
    <property type="entry name" value="branching_enzym"/>
    <property type="match status" value="1"/>
</dbReference>
<accession>A0A8J7K2M5</accession>
<dbReference type="Pfam" id="PF22019">
    <property type="entry name" value="GlgB_N"/>
    <property type="match status" value="1"/>
</dbReference>
<keyword evidence="6 10" id="KW-0328">Glycosyltransferase</keyword>
<proteinExistence type="inferred from homology"/>
<feature type="domain" description="Glycosyl hydrolase family 13 catalytic" evidence="12">
    <location>
        <begin position="256"/>
        <end position="605"/>
    </location>
</feature>
<dbReference type="Pfam" id="PF02806">
    <property type="entry name" value="Alpha-amylase_C"/>
    <property type="match status" value="1"/>
</dbReference>
<dbReference type="Pfam" id="PF02922">
    <property type="entry name" value="CBM_48"/>
    <property type="match status" value="1"/>
</dbReference>
<dbReference type="GO" id="GO:0005978">
    <property type="term" value="P:glycogen biosynthetic process"/>
    <property type="evidence" value="ECO:0007669"/>
    <property type="project" value="UniProtKB-UniRule"/>
</dbReference>
<organism evidence="13 14">
    <name type="scientific">Chitinilyticum piscinae</name>
    <dbReference type="NCBI Taxonomy" id="2866724"/>
    <lineage>
        <taxon>Bacteria</taxon>
        <taxon>Pseudomonadati</taxon>
        <taxon>Pseudomonadota</taxon>
        <taxon>Betaproteobacteria</taxon>
        <taxon>Neisseriales</taxon>
        <taxon>Chitinibacteraceae</taxon>
        <taxon>Chitinilyticum</taxon>
    </lineage>
</organism>
<dbReference type="InterPro" id="IPR013780">
    <property type="entry name" value="Glyco_hydro_b"/>
</dbReference>
<sequence>MLTLPCAEIEAAALDASAIEAICSGTHDNPFALLGMHSTTVGLQVRAWLPGADQVSVLDAKTGRKLVELTRFDDRGFFAGSVPRRKNPFAYRLLVRWGEHEFDLEDPYRFAPTLGEQDVWLLAEGTHLRPYERLGTHPRTMEEVGGVAFAVWAPNARRVSVVGDFNGWDGRRHPMRKHLGCGVWEIFLPNIPAGSNYKYEILDANGQIRLKSDPYGFASELRPSTASKIAFLPSWVEPSEARRSANRFNAPVSIYEVHLGSWRRVPEEGNRWLTYRELAEQLVPYVADLGFTHIELLPINEHPFDGSWGYQPLGLYSPTSRFGTPEDFRYFVEAAHAAGVGVLLDWVPGHFPTDDHGLATFDGTHIYEHADPKEGFHQDWNTLIYNFGRNEVRNYLIGNALYWVERFGIDGLRVDAVASMLYRDYSRREGEWVPNQFGGRENLEAIDFMRRMNATVGTERPEAMTMAEESTAFPAVSRPPEMGGLGFHYKWNMGWMHDTLSYFQKEPIHRKHHHNQLTFGLLYAFTENFVLPLSHDEVVHGKGSLLGKMPGDCWQQFANLRAYYAFMWAHPGKKLVFMGGEFGQGREWNHDSSLDWHLLAEGPWHAGVQALVRDLNRAYKAEPALHEIDFDPRGFQWLVADDAEHSTLAFVRYADNGRPVIVVCNFTPVPRHGYRIGVPDAGHYREILNTDSTFYAGSNTGNGGVASEAHPLHGHAQSITLTLPPLSVIYLARDDG</sequence>
<dbReference type="PANTHER" id="PTHR43651:SF3">
    <property type="entry name" value="1,4-ALPHA-GLUCAN-BRANCHING ENZYME"/>
    <property type="match status" value="1"/>
</dbReference>
<evidence type="ECO:0000256" key="9">
    <source>
        <dbReference type="ARBA" id="ARBA00023277"/>
    </source>
</evidence>
<dbReference type="GO" id="GO:0005829">
    <property type="term" value="C:cytosol"/>
    <property type="evidence" value="ECO:0007669"/>
    <property type="project" value="TreeGrafter"/>
</dbReference>
<dbReference type="PIRSF" id="PIRSF000463">
    <property type="entry name" value="GlgB"/>
    <property type="match status" value="1"/>
</dbReference>
<dbReference type="InterPro" id="IPR054169">
    <property type="entry name" value="GlgB_N"/>
</dbReference>
<dbReference type="Gene3D" id="2.60.40.1180">
    <property type="entry name" value="Golgi alpha-mannosidase II"/>
    <property type="match status" value="1"/>
</dbReference>
<dbReference type="InterPro" id="IPR037439">
    <property type="entry name" value="Branching_enzy"/>
</dbReference>
<dbReference type="Proteomes" id="UP000604481">
    <property type="component" value="Unassembled WGS sequence"/>
</dbReference>
<dbReference type="SUPFAM" id="SSF81296">
    <property type="entry name" value="E set domains"/>
    <property type="match status" value="2"/>
</dbReference>
<dbReference type="InterPro" id="IPR017853">
    <property type="entry name" value="GH"/>
</dbReference>
<dbReference type="PANTHER" id="PTHR43651">
    <property type="entry name" value="1,4-ALPHA-GLUCAN-BRANCHING ENZYME"/>
    <property type="match status" value="1"/>
</dbReference>
<dbReference type="InterPro" id="IPR004193">
    <property type="entry name" value="Glyco_hydro_13_N"/>
</dbReference>
<feature type="active site" description="Proton donor" evidence="10 11">
    <location>
        <position position="468"/>
    </location>
</feature>
<evidence type="ECO:0000256" key="11">
    <source>
        <dbReference type="PIRSR" id="PIRSR000463-1"/>
    </source>
</evidence>
<keyword evidence="5 10" id="KW-0321">Glycogen metabolism</keyword>
<keyword evidence="14" id="KW-1185">Reference proteome</keyword>
<evidence type="ECO:0000256" key="7">
    <source>
        <dbReference type="ARBA" id="ARBA00022679"/>
    </source>
</evidence>
<comment type="similarity">
    <text evidence="4 10">Belongs to the glycosyl hydrolase 13 family. GlgB subfamily.</text>
</comment>
<dbReference type="SUPFAM" id="SSF51445">
    <property type="entry name" value="(Trans)glycosidases"/>
    <property type="match status" value="1"/>
</dbReference>
<comment type="function">
    <text evidence="2 10">Catalyzes the formation of the alpha-1,6-glucosidic linkages in glycogen by scission of a 1,4-alpha-linked oligosaccharide from growing alpha-1,4-glucan chains and the subsequent attachment of the oligosaccharide to the alpha-1,6 position.</text>
</comment>
<dbReference type="AlphaFoldDB" id="A0A8J7K2M5"/>
<protein>
    <recommendedName>
        <fullName evidence="10">1,4-alpha-glucan branching enzyme GlgB</fullName>
        <ecNumber evidence="10">2.4.1.18</ecNumber>
    </recommendedName>
    <alternativeName>
        <fullName evidence="10">1,4-alpha-D-glucan:1,4-alpha-D-glucan 6-glucosyl-transferase</fullName>
    </alternativeName>
    <alternativeName>
        <fullName evidence="10">Alpha-(1-&gt;4)-glucan branching enzyme</fullName>
    </alternativeName>
    <alternativeName>
        <fullName evidence="10">Glycogen branching enzyme</fullName>
        <shortName evidence="10">BE</shortName>
    </alternativeName>
</protein>
<dbReference type="InterPro" id="IPR014756">
    <property type="entry name" value="Ig_E-set"/>
</dbReference>
<dbReference type="CDD" id="cd11322">
    <property type="entry name" value="AmyAc_Glg_BE"/>
    <property type="match status" value="1"/>
</dbReference>
<evidence type="ECO:0000256" key="1">
    <source>
        <dbReference type="ARBA" id="ARBA00000826"/>
    </source>
</evidence>
<dbReference type="InterPro" id="IPR006048">
    <property type="entry name" value="A-amylase/branching_C"/>
</dbReference>
<evidence type="ECO:0000256" key="4">
    <source>
        <dbReference type="ARBA" id="ARBA00009000"/>
    </source>
</evidence>
<keyword evidence="9 10" id="KW-0119">Carbohydrate metabolism</keyword>
<dbReference type="GO" id="GO:0003844">
    <property type="term" value="F:1,4-alpha-glucan branching enzyme activity"/>
    <property type="evidence" value="ECO:0007669"/>
    <property type="project" value="UniProtKB-UniRule"/>
</dbReference>
<dbReference type="InterPro" id="IPR013783">
    <property type="entry name" value="Ig-like_fold"/>
</dbReference>
<dbReference type="FunFam" id="3.20.20.80:FF:000003">
    <property type="entry name" value="1,4-alpha-glucan branching enzyme GlgB"/>
    <property type="match status" value="1"/>
</dbReference>
<dbReference type="InterPro" id="IPR006047">
    <property type="entry name" value="GH13_cat_dom"/>
</dbReference>
<dbReference type="GO" id="GO:0043169">
    <property type="term" value="F:cation binding"/>
    <property type="evidence" value="ECO:0007669"/>
    <property type="project" value="InterPro"/>
</dbReference>
<dbReference type="EC" id="2.4.1.18" evidence="10"/>
<comment type="pathway">
    <text evidence="3 10">Glycan biosynthesis; glycogen biosynthesis.</text>
</comment>
<evidence type="ECO:0000256" key="10">
    <source>
        <dbReference type="HAMAP-Rule" id="MF_00685"/>
    </source>
</evidence>
<comment type="caution">
    <text evidence="13">The sequence shown here is derived from an EMBL/GenBank/DDBJ whole genome shotgun (WGS) entry which is preliminary data.</text>
</comment>
<gene>
    <name evidence="10 13" type="primary">glgB</name>
    <name evidence="13" type="ORF">INR99_12880</name>
</gene>
<evidence type="ECO:0000256" key="5">
    <source>
        <dbReference type="ARBA" id="ARBA00022600"/>
    </source>
</evidence>
<dbReference type="Gene3D" id="2.60.40.10">
    <property type="entry name" value="Immunoglobulins"/>
    <property type="match status" value="2"/>
</dbReference>
<dbReference type="Gene3D" id="3.20.20.80">
    <property type="entry name" value="Glycosidases"/>
    <property type="match status" value="1"/>
</dbReference>
<dbReference type="SUPFAM" id="SSF51011">
    <property type="entry name" value="Glycosyl hydrolase domain"/>
    <property type="match status" value="1"/>
</dbReference>